<evidence type="ECO:0000313" key="3">
    <source>
        <dbReference type="EMBL" id="MFH8550611.1"/>
    </source>
</evidence>
<evidence type="ECO:0000256" key="1">
    <source>
        <dbReference type="SAM" id="MobiDB-lite"/>
    </source>
</evidence>
<feature type="chain" id="PRO_5045891739" description="Lipoprotein" evidence="2">
    <location>
        <begin position="36"/>
        <end position="185"/>
    </location>
</feature>
<dbReference type="RefSeq" id="WP_397717163.1">
    <property type="nucleotide sequence ID" value="NZ_JBIRGN010000008.1"/>
</dbReference>
<sequence length="185" mass="19537">MLITRLRAKAPTLIATSALLLAAFGAAGCSGDSNAAESGDKSPGTKDKGFTQAMAYSKCMRANGVPDYPDPEQDADGRVKTNPGNGANDPKTLQAMEACRDKMPQGRSVENGGKMDVSKVNSWAKCIRENGIPKLPDPEVDGTRINVPLGKLGMMPDDPKMQKASQACQDKSPGGEIYFTDGSEQ</sequence>
<keyword evidence="4" id="KW-1185">Reference proteome</keyword>
<evidence type="ECO:0000313" key="4">
    <source>
        <dbReference type="Proteomes" id="UP001610818"/>
    </source>
</evidence>
<feature type="region of interest" description="Disordered" evidence="1">
    <location>
        <begin position="65"/>
        <end position="91"/>
    </location>
</feature>
<feature type="signal peptide" evidence="2">
    <location>
        <begin position="1"/>
        <end position="35"/>
    </location>
</feature>
<feature type="region of interest" description="Disordered" evidence="1">
    <location>
        <begin position="150"/>
        <end position="185"/>
    </location>
</feature>
<dbReference type="Proteomes" id="UP001610818">
    <property type="component" value="Unassembled WGS sequence"/>
</dbReference>
<reference evidence="3 4" key="1">
    <citation type="submission" date="2024-10" db="EMBL/GenBank/DDBJ databases">
        <title>The Natural Products Discovery Center: Release of the First 8490 Sequenced Strains for Exploring Actinobacteria Biosynthetic Diversity.</title>
        <authorList>
            <person name="Kalkreuter E."/>
            <person name="Kautsar S.A."/>
            <person name="Yang D."/>
            <person name="Bader C.D."/>
            <person name="Teijaro C.N."/>
            <person name="Fluegel L."/>
            <person name="Davis C.M."/>
            <person name="Simpson J.R."/>
            <person name="Lauterbach L."/>
            <person name="Steele A.D."/>
            <person name="Gui C."/>
            <person name="Meng S."/>
            <person name="Li G."/>
            <person name="Viehrig K."/>
            <person name="Ye F."/>
            <person name="Su P."/>
            <person name="Kiefer A.F."/>
            <person name="Nichols A."/>
            <person name="Cepeda A.J."/>
            <person name="Yan W."/>
            <person name="Fan B."/>
            <person name="Jiang Y."/>
            <person name="Adhikari A."/>
            <person name="Zheng C.-J."/>
            <person name="Schuster L."/>
            <person name="Cowan T.M."/>
            <person name="Smanski M.J."/>
            <person name="Chevrette M.G."/>
            <person name="De Carvalho L.P.S."/>
            <person name="Shen B."/>
        </authorList>
    </citation>
    <scope>NUCLEOTIDE SEQUENCE [LARGE SCALE GENOMIC DNA]</scope>
    <source>
        <strain evidence="3 4">NPDC017990</strain>
    </source>
</reference>
<keyword evidence="2" id="KW-0732">Signal</keyword>
<accession>A0ABW7R019</accession>
<proteinExistence type="predicted"/>
<evidence type="ECO:0008006" key="5">
    <source>
        <dbReference type="Google" id="ProtNLM"/>
    </source>
</evidence>
<dbReference type="EMBL" id="JBIRGQ010000008">
    <property type="protein sequence ID" value="MFH8550611.1"/>
    <property type="molecule type" value="Genomic_DNA"/>
</dbReference>
<protein>
    <recommendedName>
        <fullName evidence="5">Lipoprotein</fullName>
    </recommendedName>
</protein>
<dbReference type="PROSITE" id="PS51257">
    <property type="entry name" value="PROKAR_LIPOPROTEIN"/>
    <property type="match status" value="1"/>
</dbReference>
<evidence type="ECO:0000256" key="2">
    <source>
        <dbReference type="SAM" id="SignalP"/>
    </source>
</evidence>
<comment type="caution">
    <text evidence="3">The sequence shown here is derived from an EMBL/GenBank/DDBJ whole genome shotgun (WGS) entry which is preliminary data.</text>
</comment>
<name>A0ABW7R019_9ACTN</name>
<organism evidence="3 4">
    <name type="scientific">Streptomyces longisporoflavus</name>
    <dbReference type="NCBI Taxonomy" id="28044"/>
    <lineage>
        <taxon>Bacteria</taxon>
        <taxon>Bacillati</taxon>
        <taxon>Actinomycetota</taxon>
        <taxon>Actinomycetes</taxon>
        <taxon>Kitasatosporales</taxon>
        <taxon>Streptomycetaceae</taxon>
        <taxon>Streptomyces</taxon>
    </lineage>
</organism>
<gene>
    <name evidence="3" type="ORF">ACH4F9_37030</name>
</gene>